<dbReference type="EC" id="6.3.2.5" evidence="3"/>
<sequence length="391" mass="42491">MPGRLEGKTVVLGITGSLAAVECVKLARELQRRGAKLFVVMSESAESIIGKAAMEFVAEVVGEGYHVKLLGNQGIADAMLIAPATANTISKIANGIADSAITTMALTALGSGKPVILAPAMHGSMMESPFFAESLEKVKKHCIVVEPKYAEGKAKLADIETICLHVERALSSKEFEGKKVVVTSGPTYEFLDPIRFISNRSSGRMGRELALEFWRRGASIVHITSKPTGLNLPNFREVAVISVSDMLEACLSEINDCNLFVSAAAPADFTVEKEESKIKTAEELVVRLKAAPKILWEVRKVYDGPVIGFKAETGISEDELYEIAYEKMLHDRLDMVVANDVIHRGMGTPDTKVLIVTAKRKIWAEGLKSEIARRIVDIYVEDCLCSSPPQA</sequence>
<keyword evidence="3 6" id="KW-0436">Ligase</keyword>
<keyword evidence="1 3" id="KW-0210">Decarboxylase</keyword>
<proteinExistence type="inferred from homology"/>
<accession>F2KT58</accession>
<comment type="caution">
    <text evidence="3">Lacks conserved residue(s) required for the propagation of feature annotation.</text>
</comment>
<evidence type="ECO:0000256" key="3">
    <source>
        <dbReference type="HAMAP-Rule" id="MF_02225"/>
    </source>
</evidence>
<dbReference type="NCBIfam" id="TIGR00521">
    <property type="entry name" value="coaBC_dfp"/>
    <property type="match status" value="1"/>
</dbReference>
<evidence type="ECO:0000259" key="5">
    <source>
        <dbReference type="Pfam" id="PF04127"/>
    </source>
</evidence>
<dbReference type="Pfam" id="PF02441">
    <property type="entry name" value="Flavoprotein"/>
    <property type="match status" value="1"/>
</dbReference>
<dbReference type="GeneID" id="10394191"/>
<name>F2KT58_ARCVS</name>
<comment type="function">
    <text evidence="3">Catalyzes two sequential steps in the biosynthesis of coenzyme A. In the first step cysteine is conjugated to 4'-phosphopantothenate to form 4-phosphopantothenoylcysteine. In the second step the latter compound is decarboxylated to form 4'-phosphopantotheine.</text>
</comment>
<dbReference type="KEGG" id="ave:Arcve_1078"/>
<dbReference type="GO" id="GO:0004632">
    <property type="term" value="F:phosphopantothenate--cysteine ligase activity"/>
    <property type="evidence" value="ECO:0007669"/>
    <property type="project" value="UniProtKB-UniRule"/>
</dbReference>
<comment type="similarity">
    <text evidence="3">In the N-terminal section; belongs to the HFCD (homo-oligomeric flavin containing Cys decarboxylase) superfamily.</text>
</comment>
<dbReference type="HOGENOM" id="CLU_033319_0_3_2"/>
<feature type="domain" description="DNA/pantothenate metabolism flavoprotein C-terminal" evidence="5">
    <location>
        <begin position="176"/>
        <end position="378"/>
    </location>
</feature>
<dbReference type="STRING" id="693661.Arcve_1078"/>
<keyword evidence="3" id="KW-0288">FMN</keyword>
<keyword evidence="2 3" id="KW-0456">Lyase</keyword>
<comment type="catalytic activity">
    <reaction evidence="3">
        <text>(R)-4'-phosphopantothenate + L-cysteine + CTP = N-[(R)-4-phosphopantothenoyl]-L-cysteine + CMP + diphosphate + H(+)</text>
        <dbReference type="Rhea" id="RHEA:19397"/>
        <dbReference type="ChEBI" id="CHEBI:10986"/>
        <dbReference type="ChEBI" id="CHEBI:15378"/>
        <dbReference type="ChEBI" id="CHEBI:33019"/>
        <dbReference type="ChEBI" id="CHEBI:35235"/>
        <dbReference type="ChEBI" id="CHEBI:37563"/>
        <dbReference type="ChEBI" id="CHEBI:59458"/>
        <dbReference type="ChEBI" id="CHEBI:60377"/>
        <dbReference type="EC" id="6.3.2.5"/>
    </reaction>
</comment>
<dbReference type="Gene3D" id="3.40.50.10300">
    <property type="entry name" value="CoaB-like"/>
    <property type="match status" value="1"/>
</dbReference>
<comment type="pathway">
    <text evidence="3">Cofactor biosynthesis; coenzyme A biosynthesis.</text>
</comment>
<dbReference type="GO" id="GO:0015941">
    <property type="term" value="P:pantothenate catabolic process"/>
    <property type="evidence" value="ECO:0007669"/>
    <property type="project" value="InterPro"/>
</dbReference>
<feature type="region of interest" description="Phosphopantothenoylcysteine decarboxylase" evidence="3">
    <location>
        <begin position="1"/>
        <end position="179"/>
    </location>
</feature>
<feature type="binding site" evidence="3">
    <location>
        <position position="277"/>
    </location>
    <ligand>
        <name>CTP</name>
        <dbReference type="ChEBI" id="CHEBI:37563"/>
    </ligand>
</feature>
<dbReference type="InterPro" id="IPR036551">
    <property type="entry name" value="Flavin_trans-like"/>
</dbReference>
<dbReference type="UniPathway" id="UPA00241"/>
<comment type="catalytic activity">
    <reaction evidence="3">
        <text>N-[(R)-4-phosphopantothenoyl]-L-cysteine + H(+) = (R)-4'-phosphopantetheine + CO2</text>
        <dbReference type="Rhea" id="RHEA:16793"/>
        <dbReference type="ChEBI" id="CHEBI:15378"/>
        <dbReference type="ChEBI" id="CHEBI:16526"/>
        <dbReference type="ChEBI" id="CHEBI:59458"/>
        <dbReference type="ChEBI" id="CHEBI:61723"/>
        <dbReference type="EC" id="4.1.1.36"/>
    </reaction>
</comment>
<dbReference type="InterPro" id="IPR035929">
    <property type="entry name" value="CoaB-like_sf"/>
</dbReference>
<feature type="domain" description="Flavoprotein" evidence="4">
    <location>
        <begin position="8"/>
        <end position="163"/>
    </location>
</feature>
<dbReference type="InterPro" id="IPR007085">
    <property type="entry name" value="DNA/pantothenate-metab_flavo_C"/>
</dbReference>
<protein>
    <recommendedName>
        <fullName evidence="3">Coenzyme A biosynthesis bifunctional protein CoaBC</fullName>
    </recommendedName>
    <alternativeName>
        <fullName evidence="3">DNA/pantothenate metabolism flavoprotein</fullName>
    </alternativeName>
    <alternativeName>
        <fullName evidence="3">Phosphopantothenoylcysteine synthetase/decarboxylase</fullName>
        <shortName evidence="3">PPCS-PPCDC</shortName>
    </alternativeName>
    <domain>
        <recommendedName>
            <fullName evidence="3">Phosphopantothenoylcysteine decarboxylase</fullName>
            <shortName evidence="3">PPC decarboxylase</shortName>
            <shortName evidence="3">PPC-DC</shortName>
            <ecNumber evidence="3">4.1.1.36</ecNumber>
        </recommendedName>
        <alternativeName>
            <fullName evidence="3">CoaC</fullName>
        </alternativeName>
    </domain>
    <domain>
        <recommendedName>
            <fullName evidence="3">Phosphopantothenate--cysteine ligase</fullName>
            <ecNumber evidence="3">6.3.2.5</ecNumber>
        </recommendedName>
        <alternativeName>
            <fullName evidence="3">CoaB</fullName>
        </alternativeName>
        <alternativeName>
            <fullName evidence="3">Phosphopantothenoylcysteine synthetase</fullName>
            <shortName evidence="3">PPC synthetase</shortName>
            <shortName evidence="3">PPC-S</shortName>
        </alternativeName>
    </domain>
</protein>
<dbReference type="RefSeq" id="WP_013683752.1">
    <property type="nucleotide sequence ID" value="NC_015320.1"/>
</dbReference>
<dbReference type="PANTHER" id="PTHR14359">
    <property type="entry name" value="HOMO-OLIGOMERIC FLAVIN CONTAINING CYS DECARBOXYLASE FAMILY"/>
    <property type="match status" value="1"/>
</dbReference>
<organism evidence="6 7">
    <name type="scientific">Archaeoglobus veneficus (strain DSM 11195 / SNP6)</name>
    <dbReference type="NCBI Taxonomy" id="693661"/>
    <lineage>
        <taxon>Archaea</taxon>
        <taxon>Methanobacteriati</taxon>
        <taxon>Methanobacteriota</taxon>
        <taxon>Archaeoglobi</taxon>
        <taxon>Archaeoglobales</taxon>
        <taxon>Archaeoglobaceae</taxon>
        <taxon>Archaeoglobus</taxon>
    </lineage>
</organism>
<dbReference type="GO" id="GO:0071513">
    <property type="term" value="C:phosphopantothenoylcysteine decarboxylase complex"/>
    <property type="evidence" value="ECO:0007669"/>
    <property type="project" value="TreeGrafter"/>
</dbReference>
<dbReference type="AlphaFoldDB" id="F2KT58"/>
<dbReference type="EMBL" id="CP002588">
    <property type="protein sequence ID" value="AEA47088.1"/>
    <property type="molecule type" value="Genomic_DNA"/>
</dbReference>
<evidence type="ECO:0000259" key="4">
    <source>
        <dbReference type="Pfam" id="PF02441"/>
    </source>
</evidence>
<evidence type="ECO:0000256" key="1">
    <source>
        <dbReference type="ARBA" id="ARBA00022793"/>
    </source>
</evidence>
<dbReference type="GO" id="GO:0010181">
    <property type="term" value="F:FMN binding"/>
    <property type="evidence" value="ECO:0007669"/>
    <property type="project" value="UniProtKB-UniRule"/>
</dbReference>
<evidence type="ECO:0000256" key="2">
    <source>
        <dbReference type="ARBA" id="ARBA00023239"/>
    </source>
</evidence>
<dbReference type="OrthoDB" id="10536at2157"/>
<evidence type="ECO:0000313" key="6">
    <source>
        <dbReference type="EMBL" id="AEA47088.1"/>
    </source>
</evidence>
<dbReference type="eggNOG" id="arCOG01704">
    <property type="taxonomic scope" value="Archaea"/>
</dbReference>
<dbReference type="Proteomes" id="UP000008136">
    <property type="component" value="Chromosome"/>
</dbReference>
<keyword evidence="3" id="KW-0460">Magnesium</keyword>
<dbReference type="HAMAP" id="MF_02225">
    <property type="entry name" value="CoaBC"/>
    <property type="match status" value="1"/>
</dbReference>
<dbReference type="SUPFAM" id="SSF102645">
    <property type="entry name" value="CoaB-like"/>
    <property type="match status" value="1"/>
</dbReference>
<evidence type="ECO:0000313" key="7">
    <source>
        <dbReference type="Proteomes" id="UP000008136"/>
    </source>
</evidence>
<dbReference type="Pfam" id="PF04127">
    <property type="entry name" value="DFP"/>
    <property type="match status" value="1"/>
</dbReference>
<dbReference type="InterPro" id="IPR005252">
    <property type="entry name" value="CoaBC"/>
</dbReference>
<dbReference type="InterPro" id="IPR003382">
    <property type="entry name" value="Flavoprotein"/>
</dbReference>
<keyword evidence="3" id="KW-0285">Flavoprotein</keyword>
<feature type="region of interest" description="Phosphopantothenate--cysteine ligase" evidence="3">
    <location>
        <begin position="180"/>
        <end position="391"/>
    </location>
</feature>
<feature type="binding site" evidence="3">
    <location>
        <position position="309"/>
    </location>
    <ligand>
        <name>CTP</name>
        <dbReference type="ChEBI" id="CHEBI:37563"/>
    </ligand>
</feature>
<dbReference type="Gene3D" id="3.40.50.1950">
    <property type="entry name" value="Flavin prenyltransferase-like"/>
    <property type="match status" value="1"/>
</dbReference>
<comment type="similarity">
    <text evidence="3">In the C-terminal section; belongs to the PPC synthetase family.</text>
</comment>
<dbReference type="GO" id="GO:0015937">
    <property type="term" value="P:coenzyme A biosynthetic process"/>
    <property type="evidence" value="ECO:0007669"/>
    <property type="project" value="UniProtKB-UniRule"/>
</dbReference>
<keyword evidence="3" id="KW-0511">Multifunctional enzyme</keyword>
<keyword evidence="3" id="KW-0479">Metal-binding</keyword>
<reference evidence="6 7" key="1">
    <citation type="submission" date="2011-03" db="EMBL/GenBank/DDBJ databases">
        <title>The complete genome of Archaeoglobus veneficus SNP6.</title>
        <authorList>
            <consortium name="US DOE Joint Genome Institute (JGI-PGF)"/>
            <person name="Lucas S."/>
            <person name="Copeland A."/>
            <person name="Lapidus A."/>
            <person name="Bruce D."/>
            <person name="Goodwin L."/>
            <person name="Pitluck S."/>
            <person name="Kyrpides N."/>
            <person name="Mavromatis K."/>
            <person name="Pagani I."/>
            <person name="Ivanova N."/>
            <person name="Mikhailova N."/>
            <person name="Lu M."/>
            <person name="Detter J.C."/>
            <person name="Tapia R."/>
            <person name="Han C."/>
            <person name="Land M."/>
            <person name="Hauser L."/>
            <person name="Markowitz V."/>
            <person name="Cheng J.-F."/>
            <person name="Hugenholtz P."/>
            <person name="Woyke T."/>
            <person name="Wu D."/>
            <person name="Spring S."/>
            <person name="Brambilla E."/>
            <person name="Klenk H.-P."/>
            <person name="Eisen J.A."/>
        </authorList>
    </citation>
    <scope>NUCLEOTIDE SEQUENCE [LARGE SCALE GENOMIC DNA]</scope>
    <source>
        <strain>SNP6</strain>
    </source>
</reference>
<feature type="binding site" evidence="3">
    <location>
        <position position="327"/>
    </location>
    <ligand>
        <name>CTP</name>
        <dbReference type="ChEBI" id="CHEBI:37563"/>
    </ligand>
</feature>
<comment type="cofactor">
    <cofactor evidence="3">
        <name>Mg(2+)</name>
        <dbReference type="ChEBI" id="CHEBI:18420"/>
    </cofactor>
</comment>
<dbReference type="EC" id="4.1.1.36" evidence="3"/>
<dbReference type="GO" id="GO:0046872">
    <property type="term" value="F:metal ion binding"/>
    <property type="evidence" value="ECO:0007669"/>
    <property type="project" value="UniProtKB-KW"/>
</dbReference>
<dbReference type="SUPFAM" id="SSF52507">
    <property type="entry name" value="Homo-oligomeric flavin-containing Cys decarboxylases, HFCD"/>
    <property type="match status" value="1"/>
</dbReference>
<keyword evidence="7" id="KW-1185">Reference proteome</keyword>
<feature type="binding site" evidence="3">
    <location>
        <position position="268"/>
    </location>
    <ligand>
        <name>CTP</name>
        <dbReference type="ChEBI" id="CHEBI:37563"/>
    </ligand>
</feature>
<dbReference type="PANTHER" id="PTHR14359:SF6">
    <property type="entry name" value="PHOSPHOPANTOTHENOYLCYSTEINE DECARBOXYLASE"/>
    <property type="match status" value="1"/>
</dbReference>
<dbReference type="GO" id="GO:0004633">
    <property type="term" value="F:phosphopantothenoylcysteine decarboxylase activity"/>
    <property type="evidence" value="ECO:0007669"/>
    <property type="project" value="UniProtKB-UniRule"/>
</dbReference>
<gene>
    <name evidence="3" type="primary">coaBC</name>
    <name evidence="6" type="ordered locus">Arcve_1078</name>
</gene>
<comment type="cofactor">
    <cofactor evidence="3">
        <name>FMN</name>
        <dbReference type="ChEBI" id="CHEBI:58210"/>
    </cofactor>
    <text evidence="3">Binds 1 FMN per subunit.</text>
</comment>